<feature type="compositionally biased region" description="Basic and acidic residues" evidence="1">
    <location>
        <begin position="835"/>
        <end position="847"/>
    </location>
</feature>
<feature type="compositionally biased region" description="Polar residues" evidence="1">
    <location>
        <begin position="465"/>
        <end position="478"/>
    </location>
</feature>
<feature type="compositionally biased region" description="Basic residues" evidence="1">
    <location>
        <begin position="112"/>
        <end position="121"/>
    </location>
</feature>
<proteinExistence type="predicted"/>
<gene>
    <name evidence="2" type="ORF">NLU13_0869</name>
</gene>
<feature type="region of interest" description="Disordered" evidence="1">
    <location>
        <begin position="267"/>
        <end position="609"/>
    </location>
</feature>
<feature type="compositionally biased region" description="Basic residues" evidence="1">
    <location>
        <begin position="153"/>
        <end position="163"/>
    </location>
</feature>
<feature type="compositionally biased region" description="Polar residues" evidence="1">
    <location>
        <begin position="689"/>
        <end position="699"/>
    </location>
</feature>
<organism evidence="2 3">
    <name type="scientific">Sarocladium strictum</name>
    <name type="common">Black bundle disease fungus</name>
    <name type="synonym">Acremonium strictum</name>
    <dbReference type="NCBI Taxonomy" id="5046"/>
    <lineage>
        <taxon>Eukaryota</taxon>
        <taxon>Fungi</taxon>
        <taxon>Dikarya</taxon>
        <taxon>Ascomycota</taxon>
        <taxon>Pezizomycotina</taxon>
        <taxon>Sordariomycetes</taxon>
        <taxon>Hypocreomycetidae</taxon>
        <taxon>Hypocreales</taxon>
        <taxon>Sarocladiaceae</taxon>
        <taxon>Sarocladium</taxon>
    </lineage>
</organism>
<accession>A0AA39LBP2</accession>
<feature type="compositionally biased region" description="Basic and acidic residues" evidence="1">
    <location>
        <begin position="234"/>
        <end position="249"/>
    </location>
</feature>
<feature type="compositionally biased region" description="Basic and acidic residues" evidence="1">
    <location>
        <begin position="279"/>
        <end position="291"/>
    </location>
</feature>
<dbReference type="Proteomes" id="UP001175261">
    <property type="component" value="Unassembled WGS sequence"/>
</dbReference>
<feature type="compositionally biased region" description="Low complexity" evidence="1">
    <location>
        <begin position="218"/>
        <end position="229"/>
    </location>
</feature>
<name>A0AA39LBP2_SARSR</name>
<feature type="region of interest" description="Disordered" evidence="1">
    <location>
        <begin position="209"/>
        <end position="249"/>
    </location>
</feature>
<dbReference type="AlphaFoldDB" id="A0AA39LBP2"/>
<feature type="compositionally biased region" description="Low complexity" evidence="1">
    <location>
        <begin position="504"/>
        <end position="544"/>
    </location>
</feature>
<evidence type="ECO:0000256" key="1">
    <source>
        <dbReference type="SAM" id="MobiDB-lite"/>
    </source>
</evidence>
<reference evidence="2" key="1">
    <citation type="submission" date="2022-10" db="EMBL/GenBank/DDBJ databases">
        <title>Determination and structural analysis of whole genome sequence of Sarocladium strictum F4-1.</title>
        <authorList>
            <person name="Hu L."/>
            <person name="Jiang Y."/>
        </authorList>
    </citation>
    <scope>NUCLEOTIDE SEQUENCE</scope>
    <source>
        <strain evidence="2">F4-1</strain>
    </source>
</reference>
<protein>
    <submittedName>
        <fullName evidence="2">Uncharacterized protein</fullName>
    </submittedName>
</protein>
<dbReference type="EMBL" id="JAPDFR010000001">
    <property type="protein sequence ID" value="KAK0391368.1"/>
    <property type="molecule type" value="Genomic_DNA"/>
</dbReference>
<feature type="compositionally biased region" description="Basic and acidic residues" evidence="1">
    <location>
        <begin position="792"/>
        <end position="803"/>
    </location>
</feature>
<feature type="compositionally biased region" description="Basic residues" evidence="1">
    <location>
        <begin position="1"/>
        <end position="16"/>
    </location>
</feature>
<comment type="caution">
    <text evidence="2">The sequence shown here is derived from an EMBL/GenBank/DDBJ whole genome shotgun (WGS) entry which is preliminary data.</text>
</comment>
<evidence type="ECO:0000313" key="2">
    <source>
        <dbReference type="EMBL" id="KAK0391368.1"/>
    </source>
</evidence>
<feature type="region of interest" description="Disordered" evidence="1">
    <location>
        <begin position="1"/>
        <end position="189"/>
    </location>
</feature>
<feature type="region of interest" description="Disordered" evidence="1">
    <location>
        <begin position="668"/>
        <end position="847"/>
    </location>
</feature>
<keyword evidence="3" id="KW-1185">Reference proteome</keyword>
<sequence>MALWPFRRKSARKRPRSGAALSDAEGPPPRAMTEGVVARAGSLKKQRTEPAKLQRRTRTHSFSPDRQEVLQVDRAARAQHQRGDARDDLQAAWDRTPTLHHGKNGGRDPSRRKSSKRRRRDPNREAEIKAMSNFMPVRPATDSGTAGRPMRKESHRVKSSANHRHWDPHPESEVSLPIPESIHSSMSSDSEFGSFRVSALDALAPRPTLRYAPGTRWPAARASAPIRAASQKKTLAERGPIPEETLRAHKRIDDLADDLDARELRELMERDTRRRQKQRQREQQRMEERLSRRAQKQMAEEAEAKKSGTPPPENLERGVLGRELVGLGIEPASAVVTSSKIRDSHMSESMPDAEPSDDSPRSRPSALDTFHRTDTMPMDEDVSEAVPATEVAIQEPSQQLAPQEGASPNAEHEETVASLPSGSVFAGLLRRNKSRSKSTLGSDHEKTATPPFTKDEDEQARKNSEASTTRPGRFSLSSLLRRGKNRRGSSSHPSFSNTSREEMQAVAYAHAQAQHPGQGQPSQEQLQGQNLSHAQALAQAQALAKLEGKEIPTSLAPSSARYVAKSSAVPKRTRSRFKEDLPEFPISPPASRVQSPEAEPPLPSVTEQTREIATQPMPIPAPRHDTPNSGHRSVEAIRVSPNSPGAHQSMSLASIDSEGSWLSGRVNARRASAMRDSVTHSNRREPLHSSDSPTNSTQEDLAIMEDDYLARLTPSAERNSMAKSLGHMSGDGRPSSDEEDFLDDSDLRWGTVPGSQPHLVDRETMRSRQGMLNAIGADDDEQSSPDSPSSRMGEKADLGRARSVDLASRGHARNFSAGSAKLLDINPRSSVDGKIGPKERRASEPLI</sequence>
<evidence type="ECO:0000313" key="3">
    <source>
        <dbReference type="Proteomes" id="UP001175261"/>
    </source>
</evidence>